<keyword evidence="4" id="KW-1185">Reference proteome</keyword>
<organism evidence="3 4">
    <name type="scientific">Flavobacterium orientale</name>
    <dbReference type="NCBI Taxonomy" id="1756020"/>
    <lineage>
        <taxon>Bacteria</taxon>
        <taxon>Pseudomonadati</taxon>
        <taxon>Bacteroidota</taxon>
        <taxon>Flavobacteriia</taxon>
        <taxon>Flavobacteriales</taxon>
        <taxon>Flavobacteriaceae</taxon>
        <taxon>Flavobacterium</taxon>
    </lineage>
</organism>
<dbReference type="InterPro" id="IPR027417">
    <property type="entry name" value="P-loop_NTPase"/>
</dbReference>
<dbReference type="RefSeq" id="WP_188360994.1">
    <property type="nucleotide sequence ID" value="NZ_BMFG01000002.1"/>
</dbReference>
<evidence type="ECO:0000313" key="4">
    <source>
        <dbReference type="Proteomes" id="UP000625735"/>
    </source>
</evidence>
<accession>A0A916XWT9</accession>
<reference evidence="3" key="2">
    <citation type="submission" date="2020-09" db="EMBL/GenBank/DDBJ databases">
        <authorList>
            <person name="Sun Q."/>
            <person name="Zhou Y."/>
        </authorList>
    </citation>
    <scope>NUCLEOTIDE SEQUENCE</scope>
    <source>
        <strain evidence="3">CGMCC 1.12506</strain>
    </source>
</reference>
<dbReference type="SUPFAM" id="SSF52540">
    <property type="entry name" value="P-loop containing nucleoside triphosphate hydrolases"/>
    <property type="match status" value="1"/>
</dbReference>
<dbReference type="InterPro" id="IPR026866">
    <property type="entry name" value="CR006_AAA"/>
</dbReference>
<gene>
    <name evidence="3" type="ORF">GCM10011343_05510</name>
</gene>
<dbReference type="Gene3D" id="3.40.50.300">
    <property type="entry name" value="P-loop containing nucleotide triphosphate hydrolases"/>
    <property type="match status" value="1"/>
</dbReference>
<comment type="caution">
    <text evidence="3">The sequence shown here is derived from an EMBL/GenBank/DDBJ whole genome shotgun (WGS) entry which is preliminary data.</text>
</comment>
<evidence type="ECO:0000313" key="3">
    <source>
        <dbReference type="EMBL" id="GGD17691.1"/>
    </source>
</evidence>
<dbReference type="EMBL" id="BMFG01000002">
    <property type="protein sequence ID" value="GGD17691.1"/>
    <property type="molecule type" value="Genomic_DNA"/>
</dbReference>
<evidence type="ECO:0000256" key="1">
    <source>
        <dbReference type="SAM" id="Coils"/>
    </source>
</evidence>
<reference evidence="3" key="1">
    <citation type="journal article" date="2014" name="Int. J. Syst. Evol. Microbiol.">
        <title>Complete genome sequence of Corynebacterium casei LMG S-19264T (=DSM 44701T), isolated from a smear-ripened cheese.</title>
        <authorList>
            <consortium name="US DOE Joint Genome Institute (JGI-PGF)"/>
            <person name="Walter F."/>
            <person name="Albersmeier A."/>
            <person name="Kalinowski J."/>
            <person name="Ruckert C."/>
        </authorList>
    </citation>
    <scope>NUCLEOTIDE SEQUENCE</scope>
    <source>
        <strain evidence="3">CGMCC 1.12506</strain>
    </source>
</reference>
<sequence>MIEKIEEIKDFGIYKDFNWVTSPNIKDFNLKNIFYGWNYSGKTTLSRIFSSLRDKKLPESYQNGSFKIKTKEGSFSSNNLDNFPYDILVFNSDYIYENLNFSTHKDSTSDSKTILFEVGDNAKYEAKVIQLKSQIESINGSETLKGKKFNFLKSIDEFEVYDRANSGHFTVLAKKILNEDFLSLITFTKTQLKPIVNYVKKDVESFIIKDKKQLSSLSEIVKTSNPKDKIEEIKFFHSYSEIIEKTNQILTKIPDNELINKLLDGNIETYTWVKDGQNFHKPNSKCLFCDNIITKERIDFLKDYFNNEASILKENANILKKMIFQEEQNINLINIPSSFNDFNLGFTENFKILNKQFSKSLFAYKKHLKFLLVKIDEKINKSLYFDVGKVNELKIEEIEKTVKNLNELIKKNNNFSENFNIEIDSKRDKFKNHLVASFLKREKYLLKEKKYNKAIVEIEKLNLKVKKYEDLIFWNESRKRSDKEGALQYSSFIQDFLCRADIEIKLDDKTNKFKLMRDNENASNLSEGEKTAIAFSHFLVTIKSLESIGKFKDYVVFIDDPMSSLDSNHVFQINSFIKEFFFGKGPNPDPKQKALLNIVKCKQLFISTHSFEFFNLLKELPISKNSESRYFISRIKNIENLPNVYNSFESEYQFLFNEIITFNNDPNKNNSPKFLMMPNILRRFTEIYTLTKYPSGEPLESRADKVFNKVKSKRILKAFHYFSHLDNIDRIGKQSEFLADIPIACSTLVEFIKTEDRNHFEALNKAIN</sequence>
<feature type="domain" description="Protein CR006 P-loop" evidence="2">
    <location>
        <begin position="11"/>
        <end position="730"/>
    </location>
</feature>
<dbReference type="AlphaFoldDB" id="A0A916XWT9"/>
<name>A0A916XWT9_9FLAO</name>
<dbReference type="Proteomes" id="UP000625735">
    <property type="component" value="Unassembled WGS sequence"/>
</dbReference>
<dbReference type="Pfam" id="PF13166">
    <property type="entry name" value="AAA_13"/>
    <property type="match status" value="1"/>
</dbReference>
<feature type="coiled-coil region" evidence="1">
    <location>
        <begin position="391"/>
        <end position="418"/>
    </location>
</feature>
<keyword evidence="1" id="KW-0175">Coiled coil</keyword>
<evidence type="ECO:0000259" key="2">
    <source>
        <dbReference type="Pfam" id="PF13166"/>
    </source>
</evidence>
<protein>
    <recommendedName>
        <fullName evidence="2">Protein CR006 P-loop domain-containing protein</fullName>
    </recommendedName>
</protein>
<proteinExistence type="predicted"/>